<organism evidence="4 5">
    <name type="scientific">Lachancea dasiensis</name>
    <dbReference type="NCBI Taxonomy" id="1072105"/>
    <lineage>
        <taxon>Eukaryota</taxon>
        <taxon>Fungi</taxon>
        <taxon>Dikarya</taxon>
        <taxon>Ascomycota</taxon>
        <taxon>Saccharomycotina</taxon>
        <taxon>Saccharomycetes</taxon>
        <taxon>Saccharomycetales</taxon>
        <taxon>Saccharomycetaceae</taxon>
        <taxon>Lachancea</taxon>
    </lineage>
</organism>
<keyword evidence="5" id="KW-1185">Reference proteome</keyword>
<keyword evidence="1" id="KW-0547">Nucleotide-binding</keyword>
<evidence type="ECO:0000313" key="5">
    <source>
        <dbReference type="Proteomes" id="UP000190274"/>
    </source>
</evidence>
<dbReference type="PROSITE" id="PS51194">
    <property type="entry name" value="HELICASE_CTER"/>
    <property type="match status" value="1"/>
</dbReference>
<dbReference type="PANTHER" id="PTHR47396:SF1">
    <property type="entry name" value="ATP-DEPENDENT HELICASE IRC3-RELATED"/>
    <property type="match status" value="1"/>
</dbReference>
<feature type="domain" description="Helicase C-terminal" evidence="3">
    <location>
        <begin position="259"/>
        <end position="416"/>
    </location>
</feature>
<dbReference type="SMART" id="SM00487">
    <property type="entry name" value="DEXDc"/>
    <property type="match status" value="1"/>
</dbReference>
<proteinExistence type="predicted"/>
<keyword evidence="1" id="KW-0347">Helicase</keyword>
<keyword evidence="1" id="KW-0378">Hydrolase</keyword>
<protein>
    <submittedName>
        <fullName evidence="4">LADA_0F11650g1_1</fullName>
    </submittedName>
</protein>
<reference evidence="4 5" key="1">
    <citation type="submission" date="2016-03" db="EMBL/GenBank/DDBJ databases">
        <authorList>
            <person name="Devillers H."/>
        </authorList>
    </citation>
    <scope>NUCLEOTIDE SEQUENCE [LARGE SCALE GENOMIC DNA]</scope>
    <source>
        <strain evidence="4">CBS 10888</strain>
    </source>
</reference>
<dbReference type="InterPro" id="IPR014001">
    <property type="entry name" value="Helicase_ATP-bd"/>
</dbReference>
<dbReference type="GO" id="GO:1905082">
    <property type="term" value="P:regulation of mitochondrial translational elongation"/>
    <property type="evidence" value="ECO:0007669"/>
    <property type="project" value="EnsemblFungi"/>
</dbReference>
<dbReference type="AlphaFoldDB" id="A0A1G4JMF6"/>
<dbReference type="Pfam" id="PF00271">
    <property type="entry name" value="Helicase_C"/>
    <property type="match status" value="1"/>
</dbReference>
<dbReference type="InterPro" id="IPR006935">
    <property type="entry name" value="Helicase/UvrB_N"/>
</dbReference>
<dbReference type="GO" id="GO:0005759">
    <property type="term" value="C:mitochondrial matrix"/>
    <property type="evidence" value="ECO:0007669"/>
    <property type="project" value="EnsemblFungi"/>
</dbReference>
<gene>
    <name evidence="4" type="ORF">LADA_0F11650G</name>
</gene>
<dbReference type="GO" id="GO:0016787">
    <property type="term" value="F:hydrolase activity"/>
    <property type="evidence" value="ECO:0007669"/>
    <property type="project" value="InterPro"/>
</dbReference>
<dbReference type="GO" id="GO:0032042">
    <property type="term" value="P:mitochondrial DNA metabolic process"/>
    <property type="evidence" value="ECO:0007669"/>
    <property type="project" value="EnsemblFungi"/>
</dbReference>
<accession>A0A1G4JMF6</accession>
<name>A0A1G4JMF6_9SACH</name>
<evidence type="ECO:0000256" key="1">
    <source>
        <dbReference type="ARBA" id="ARBA00022806"/>
    </source>
</evidence>
<dbReference type="SUPFAM" id="SSF52540">
    <property type="entry name" value="P-loop containing nucleoside triphosphate hydrolases"/>
    <property type="match status" value="1"/>
</dbReference>
<dbReference type="GO" id="GO:0061749">
    <property type="term" value="F:forked DNA-dependent helicase activity"/>
    <property type="evidence" value="ECO:0007669"/>
    <property type="project" value="EnsemblFungi"/>
</dbReference>
<dbReference type="GO" id="GO:0005524">
    <property type="term" value="F:ATP binding"/>
    <property type="evidence" value="ECO:0007669"/>
    <property type="project" value="InterPro"/>
</dbReference>
<dbReference type="GO" id="GO:0070125">
    <property type="term" value="P:mitochondrial translational elongation"/>
    <property type="evidence" value="ECO:0007669"/>
    <property type="project" value="TreeGrafter"/>
</dbReference>
<sequence length="677" mass="76200">MIRLLGWRLLVRQRLFKSEGHRLPLACRSYSLQVLRPYQLECIEKCVMAIQQGQMRIGVSIATGGGKTVIFSHLIDRLRGLCGGKHHRALVLVHRRELAQQACNVLGTFFPQLNVQVEMGSLNCDVPSSDVVVASVQTLIRRLDRYSPGDIDLIIIDEAHHAAAKSYLQVLKHFGADCKDSPIPVVGFSATFERADNKALSAVMDKIVFHRGILEMIDDKWLCEGRFTTVDVNIDLSDVSISGSDFQIDGLSQVVNTQEVNNIVLRTYQQKQQQHNLRSTLLFGCDVQHVATLQALFQNNGINAEFVTAKTRQLERDSIVEDFKAGRIQVLLNCGIFTEGTDLPNVDSILLCRPTRSRSLLVQMIGRGLRLHHSKDYCHIVDFVGASSVGVVSFPTLAGLDAGKIDLDEATMQDLAAIKEDLALKEQAAESEHNQRMKDEKLAHQKFQEILRNANAFDLSLTTFEDFISFHKQTAAYQNYDAPIWKSALAKEIKYINDSSFPWVRFAKDAWAMSLDNGHHLRIYKIFEKGQKRKDNDCIYTLKLYSELPYQIRDELGMKFRSRAVKASTDLAVVITAVEKLIEELISPPGPRTRNFSKFAPWRSTPASPKQKGLLKNKIKKVLFKEDSKWSDKLSASDVEKYVDGVTKGEASNILFATSLAPIFPLNSLCKIMAYRL</sequence>
<dbReference type="SMART" id="SM00490">
    <property type="entry name" value="HELICc"/>
    <property type="match status" value="1"/>
</dbReference>
<dbReference type="STRING" id="1266660.A0A1G4JMF6"/>
<dbReference type="PANTHER" id="PTHR47396">
    <property type="entry name" value="TYPE I RESTRICTION ENZYME ECOKI R PROTEIN"/>
    <property type="match status" value="1"/>
</dbReference>
<dbReference type="OrthoDB" id="16911at2759"/>
<dbReference type="EMBL" id="LT598458">
    <property type="protein sequence ID" value="SCU91724.1"/>
    <property type="molecule type" value="Genomic_DNA"/>
</dbReference>
<dbReference type="InterPro" id="IPR001650">
    <property type="entry name" value="Helicase_C-like"/>
</dbReference>
<dbReference type="Proteomes" id="UP000190274">
    <property type="component" value="Chromosome F"/>
</dbReference>
<evidence type="ECO:0000313" key="4">
    <source>
        <dbReference type="EMBL" id="SCU91724.1"/>
    </source>
</evidence>
<evidence type="ECO:0000259" key="3">
    <source>
        <dbReference type="PROSITE" id="PS51194"/>
    </source>
</evidence>
<dbReference type="InterPro" id="IPR050742">
    <property type="entry name" value="Helicase_Restrict-Modif_Enz"/>
</dbReference>
<evidence type="ECO:0000259" key="2">
    <source>
        <dbReference type="PROSITE" id="PS51192"/>
    </source>
</evidence>
<dbReference type="Gene3D" id="3.40.50.300">
    <property type="entry name" value="P-loop containing nucleotide triphosphate hydrolases"/>
    <property type="match status" value="2"/>
</dbReference>
<dbReference type="Pfam" id="PF04851">
    <property type="entry name" value="ResIII"/>
    <property type="match status" value="1"/>
</dbReference>
<dbReference type="CDD" id="cd18032">
    <property type="entry name" value="DEXHc_RE_I_III_res"/>
    <property type="match status" value="1"/>
</dbReference>
<feature type="domain" description="Helicase ATP-binding" evidence="2">
    <location>
        <begin position="48"/>
        <end position="210"/>
    </location>
</feature>
<dbReference type="GO" id="GO:0036121">
    <property type="term" value="F:double-stranded DNA helicase activity"/>
    <property type="evidence" value="ECO:0007669"/>
    <property type="project" value="EnsemblFungi"/>
</dbReference>
<dbReference type="PROSITE" id="PS51192">
    <property type="entry name" value="HELICASE_ATP_BIND_1"/>
    <property type="match status" value="1"/>
</dbReference>
<keyword evidence="1" id="KW-0067">ATP-binding</keyword>
<dbReference type="CDD" id="cd18799">
    <property type="entry name" value="SF2_C_EcoAI-like"/>
    <property type="match status" value="1"/>
</dbReference>
<dbReference type="InterPro" id="IPR027417">
    <property type="entry name" value="P-loop_NTPase"/>
</dbReference>
<dbReference type="GO" id="GO:0000403">
    <property type="term" value="F:Y-form DNA binding"/>
    <property type="evidence" value="ECO:0007669"/>
    <property type="project" value="EnsemblFungi"/>
</dbReference>